<evidence type="ECO:0000256" key="2">
    <source>
        <dbReference type="SAM" id="Phobius"/>
    </source>
</evidence>
<evidence type="ECO:0008006" key="5">
    <source>
        <dbReference type="Google" id="ProtNLM"/>
    </source>
</evidence>
<organism evidence="3 4">
    <name type="scientific">Micromonospora citrea</name>
    <dbReference type="NCBI Taxonomy" id="47855"/>
    <lineage>
        <taxon>Bacteria</taxon>
        <taxon>Bacillati</taxon>
        <taxon>Actinomycetota</taxon>
        <taxon>Actinomycetes</taxon>
        <taxon>Micromonosporales</taxon>
        <taxon>Micromonosporaceae</taxon>
        <taxon>Micromonospora</taxon>
    </lineage>
</organism>
<keyword evidence="2" id="KW-0472">Membrane</keyword>
<gene>
    <name evidence="3" type="ORF">GA0070606_2995</name>
</gene>
<evidence type="ECO:0000313" key="3">
    <source>
        <dbReference type="EMBL" id="SCL58801.1"/>
    </source>
</evidence>
<sequence length="379" mass="38359">MLTWGGRAAPTPAPTGTGAARPGTGAARPGTADPATGASRKGGADARAGAPHPATADLVRVGAARPATAASRAGAVRRALAGAGLALLLALGAAVPAIAATRADPGAECPPGQSDCSVWDDDPGTPGGPGGGGDTGGGGDSGGGGGGGKCQWNGHTVKCYDDVLGWFNNGDGCYYKLTEPQPAAPEGQQWYTRTCNGGAIGSQVNVLRDTPPPGFGAPPDPEELARRALAKITIAAPRIAVAPRRSKGPGLVGLPVWMWGSSDDPKYFGPTREASETDRGLTVEITATFDRIVWDMGNGRTVTCADAGTPYAADGRLAGRPSPDCGYDSGYPKAGDYRVRATTYWTVTWRGGGESGVIPLTRTTGTVPVRINELQVVSE</sequence>
<keyword evidence="2" id="KW-0812">Transmembrane</keyword>
<feature type="transmembrane region" description="Helical" evidence="2">
    <location>
        <begin position="79"/>
        <end position="99"/>
    </location>
</feature>
<protein>
    <recommendedName>
        <fullName evidence="5">ATP/GTP-binding protein</fullName>
    </recommendedName>
</protein>
<dbReference type="EMBL" id="FMHZ01000002">
    <property type="protein sequence ID" value="SCL58801.1"/>
    <property type="molecule type" value="Genomic_DNA"/>
</dbReference>
<dbReference type="Proteomes" id="UP000199001">
    <property type="component" value="Unassembled WGS sequence"/>
</dbReference>
<proteinExistence type="predicted"/>
<reference evidence="4" key="1">
    <citation type="submission" date="2016-06" db="EMBL/GenBank/DDBJ databases">
        <authorList>
            <person name="Varghese N."/>
            <person name="Submissions Spin"/>
        </authorList>
    </citation>
    <scope>NUCLEOTIDE SEQUENCE [LARGE SCALE GENOMIC DNA]</scope>
    <source>
        <strain evidence="4">DSM 43903</strain>
    </source>
</reference>
<feature type="region of interest" description="Disordered" evidence="1">
    <location>
        <begin position="104"/>
        <end position="146"/>
    </location>
</feature>
<keyword evidence="2" id="KW-1133">Transmembrane helix</keyword>
<feature type="region of interest" description="Disordered" evidence="1">
    <location>
        <begin position="1"/>
        <end position="52"/>
    </location>
</feature>
<evidence type="ECO:0000313" key="4">
    <source>
        <dbReference type="Proteomes" id="UP000199001"/>
    </source>
</evidence>
<keyword evidence="4" id="KW-1185">Reference proteome</keyword>
<feature type="compositionally biased region" description="Gly residues" evidence="1">
    <location>
        <begin position="125"/>
        <end position="146"/>
    </location>
</feature>
<accession>A0A1C6UXQ5</accession>
<feature type="compositionally biased region" description="Low complexity" evidence="1">
    <location>
        <begin position="1"/>
        <end position="38"/>
    </location>
</feature>
<dbReference type="STRING" id="47855.GA0070606_2995"/>
<dbReference type="AlphaFoldDB" id="A0A1C6UXQ5"/>
<name>A0A1C6UXQ5_9ACTN</name>
<evidence type="ECO:0000256" key="1">
    <source>
        <dbReference type="SAM" id="MobiDB-lite"/>
    </source>
</evidence>